<dbReference type="EMBL" id="CP064942">
    <property type="protein sequence ID" value="QPH55249.1"/>
    <property type="molecule type" value="Genomic_DNA"/>
</dbReference>
<accession>A0A7S9LUA2</accession>
<dbReference type="Proteomes" id="UP000594800">
    <property type="component" value="Chromosome"/>
</dbReference>
<dbReference type="RefSeq" id="WP_196104448.1">
    <property type="nucleotide sequence ID" value="NZ_CP064942.1"/>
</dbReference>
<reference evidence="1 2" key="1">
    <citation type="submission" date="2020-11" db="EMBL/GenBank/DDBJ databases">
        <title>Description of Pontivivens ytuae sp. nov. isolated from deep sea sediment of Mariana Trench.</title>
        <authorList>
            <person name="Wang Z."/>
            <person name="Sun Q.-L."/>
            <person name="Xu X.-D."/>
            <person name="Tang Y.-Z."/>
            <person name="Zhang J."/>
        </authorList>
    </citation>
    <scope>NUCLEOTIDE SEQUENCE [LARGE SCALE GENOMIC DNA]</scope>
    <source>
        <strain evidence="1 2">MT2928</strain>
    </source>
</reference>
<organism evidence="1 2">
    <name type="scientific">Pontivivens ytuae</name>
    <dbReference type="NCBI Taxonomy" id="2789856"/>
    <lineage>
        <taxon>Bacteria</taxon>
        <taxon>Pseudomonadati</taxon>
        <taxon>Pseudomonadota</taxon>
        <taxon>Alphaproteobacteria</taxon>
        <taxon>Rhodobacterales</taxon>
        <taxon>Paracoccaceae</taxon>
        <taxon>Pontivivens</taxon>
    </lineage>
</organism>
<name>A0A7S9LUA2_9RHOB</name>
<proteinExistence type="predicted"/>
<evidence type="ECO:0000313" key="2">
    <source>
        <dbReference type="Proteomes" id="UP000594800"/>
    </source>
</evidence>
<gene>
    <name evidence="1" type="ORF">I0K15_05770</name>
</gene>
<dbReference type="Pfam" id="PF07087">
    <property type="entry name" value="DUF1353"/>
    <property type="match status" value="1"/>
</dbReference>
<dbReference type="InterPro" id="IPR010767">
    <property type="entry name" value="Phage_CGC-2007_Cje0229"/>
</dbReference>
<dbReference type="AlphaFoldDB" id="A0A7S9LUA2"/>
<dbReference type="KEGG" id="poz:I0K15_05770"/>
<evidence type="ECO:0000313" key="1">
    <source>
        <dbReference type="EMBL" id="QPH55249.1"/>
    </source>
</evidence>
<sequence length="186" mass="21211">MQRFDRPAEPANPYPDGMVEIAEVRYDTALKLLRLRDAPKMRDGEDADFIVAVPYGVSWRPDGGGWRQIVVPGGLITDLVSVPRLARIIVSRVGPYLEAAIVHDYLYIAWQDVPGRRARDADRRFADDLFRELMREARVNRALVALIFTTVRLFGAGPFRRRDAERYADLSDPEVTAQLPFRTKAR</sequence>
<keyword evidence="2" id="KW-1185">Reference proteome</keyword>
<protein>
    <submittedName>
        <fullName evidence="1">DUF1353 domain-containing protein</fullName>
    </submittedName>
</protein>